<dbReference type="EMBL" id="JADIMJ010000040">
    <property type="protein sequence ID" value="MBO8453565.1"/>
    <property type="molecule type" value="Genomic_DNA"/>
</dbReference>
<dbReference type="NCBIfam" id="NF041131">
    <property type="entry name" value="RicT_YaaT_fam"/>
    <property type="match status" value="1"/>
</dbReference>
<feature type="compositionally biased region" description="Basic residues" evidence="1">
    <location>
        <begin position="366"/>
        <end position="377"/>
    </location>
</feature>
<dbReference type="Pfam" id="PF04468">
    <property type="entry name" value="PSP1"/>
    <property type="match status" value="1"/>
</dbReference>
<reference evidence="3" key="1">
    <citation type="submission" date="2020-10" db="EMBL/GenBank/DDBJ databases">
        <authorList>
            <person name="Gilroy R."/>
        </authorList>
    </citation>
    <scope>NUCLEOTIDE SEQUENCE</scope>
    <source>
        <strain evidence="3">F1-3629</strain>
    </source>
</reference>
<dbReference type="PANTHER" id="PTHR43830">
    <property type="entry name" value="PROTEIN PSP1"/>
    <property type="match status" value="1"/>
</dbReference>
<feature type="compositionally biased region" description="Basic and acidic residues" evidence="1">
    <location>
        <begin position="387"/>
        <end position="406"/>
    </location>
</feature>
<dbReference type="PROSITE" id="PS51411">
    <property type="entry name" value="PSP1_C"/>
    <property type="match status" value="1"/>
</dbReference>
<evidence type="ECO:0000313" key="3">
    <source>
        <dbReference type="EMBL" id="MBO8453565.1"/>
    </source>
</evidence>
<feature type="region of interest" description="Disordered" evidence="1">
    <location>
        <begin position="333"/>
        <end position="422"/>
    </location>
</feature>
<feature type="compositionally biased region" description="Low complexity" evidence="1">
    <location>
        <begin position="407"/>
        <end position="416"/>
    </location>
</feature>
<dbReference type="AlphaFoldDB" id="A0A940IG53"/>
<dbReference type="InterPro" id="IPR007557">
    <property type="entry name" value="PSP1_C"/>
</dbReference>
<organism evidence="3 4">
    <name type="scientific">Candidatus Cryptobacteroides gallistercoris</name>
    <dbReference type="NCBI Taxonomy" id="2840765"/>
    <lineage>
        <taxon>Bacteria</taxon>
        <taxon>Pseudomonadati</taxon>
        <taxon>Bacteroidota</taxon>
        <taxon>Bacteroidia</taxon>
        <taxon>Bacteroidales</taxon>
        <taxon>Candidatus Cryptobacteroides</taxon>
    </lineage>
</organism>
<dbReference type="GO" id="GO:0005737">
    <property type="term" value="C:cytoplasm"/>
    <property type="evidence" value="ECO:0007669"/>
    <property type="project" value="TreeGrafter"/>
</dbReference>
<feature type="compositionally biased region" description="Basic and acidic residues" evidence="1">
    <location>
        <begin position="333"/>
        <end position="342"/>
    </location>
</feature>
<reference evidence="3" key="2">
    <citation type="journal article" date="2021" name="PeerJ">
        <title>Extensive microbial diversity within the chicken gut microbiome revealed by metagenomics and culture.</title>
        <authorList>
            <person name="Gilroy R."/>
            <person name="Ravi A."/>
            <person name="Getino M."/>
            <person name="Pursley I."/>
            <person name="Horton D.L."/>
            <person name="Alikhan N.F."/>
            <person name="Baker D."/>
            <person name="Gharbi K."/>
            <person name="Hall N."/>
            <person name="Watson M."/>
            <person name="Adriaenssens E.M."/>
            <person name="Foster-Nyarko E."/>
            <person name="Jarju S."/>
            <person name="Secka A."/>
            <person name="Antonio M."/>
            <person name="Oren A."/>
            <person name="Chaudhuri R.R."/>
            <person name="La Ragione R."/>
            <person name="Hildebrand F."/>
            <person name="Pallen M.J."/>
        </authorList>
    </citation>
    <scope>NUCLEOTIDE SEQUENCE</scope>
    <source>
        <strain evidence="3">F1-3629</strain>
    </source>
</reference>
<dbReference type="Proteomes" id="UP000771749">
    <property type="component" value="Unassembled WGS sequence"/>
</dbReference>
<dbReference type="PANTHER" id="PTHR43830:SF3">
    <property type="entry name" value="PROTEIN PSP1"/>
    <property type="match status" value="1"/>
</dbReference>
<proteinExistence type="predicted"/>
<protein>
    <recommendedName>
        <fullName evidence="2">PSP1 C-terminal domain-containing protein</fullName>
    </recommendedName>
</protein>
<evidence type="ECO:0000256" key="1">
    <source>
        <dbReference type="SAM" id="MobiDB-lite"/>
    </source>
</evidence>
<dbReference type="InterPro" id="IPR047767">
    <property type="entry name" value="PSP1-like"/>
</dbReference>
<feature type="domain" description="PSP1 C-terminal" evidence="2">
    <location>
        <begin position="118"/>
        <end position="203"/>
    </location>
</feature>
<sequence length="422" mass="47849">MDLDNETRQFDCSRGCVVERNDDGELECTYRQGCCKQEVYNWLPGVRQEQFKDYFEVRFKNTRKGIYVNASGQSIKTGDLVIVEAANGHDLGIVTLEGPIVARQMACRKIDVNTAEFKKIYRKAKMFDIEKWQEAIAREHETMIRARQIAAELNLEMKIGDVEFQGDGTKAIFYYIADGRVDFRQLIKVFAEEFRIRIEMKQIGARQEAGLIGGLGVCGRELCCSNYINSFQSITTSAARCQDLSLNPQKLAGQCGKLKCCLNYETATYMDAQSRIPKLNGPLEFQDGQAWLMKTDILREVMYFSYEQGSFANLYPIAAAEVREVLAMNRNGEKPESLKSEPEPSMPEFISAVGDDSITRFDDTRKKRRSGNQKKNRNSQNRNTARGGDRRDGKRDGRGRDNRNNGDRNSNADNRNNGGGEA</sequence>
<comment type="caution">
    <text evidence="3">The sequence shown here is derived from an EMBL/GenBank/DDBJ whole genome shotgun (WGS) entry which is preliminary data.</text>
</comment>
<gene>
    <name evidence="3" type="ORF">IAC07_02425</name>
</gene>
<accession>A0A940IG53</accession>
<evidence type="ECO:0000313" key="4">
    <source>
        <dbReference type="Proteomes" id="UP000771749"/>
    </source>
</evidence>
<evidence type="ECO:0000259" key="2">
    <source>
        <dbReference type="PROSITE" id="PS51411"/>
    </source>
</evidence>
<name>A0A940IG53_9BACT</name>